<dbReference type="AlphaFoldDB" id="A0A0F9R5R3"/>
<evidence type="ECO:0000256" key="3">
    <source>
        <dbReference type="ARBA" id="ARBA00011238"/>
    </source>
</evidence>
<dbReference type="InterPro" id="IPR029061">
    <property type="entry name" value="THDP-binding"/>
</dbReference>
<dbReference type="GO" id="GO:0043805">
    <property type="term" value="F:indolepyruvate ferredoxin oxidoreductase activity"/>
    <property type="evidence" value="ECO:0007669"/>
    <property type="project" value="UniProtKB-EC"/>
</dbReference>
<organism evidence="16">
    <name type="scientific">marine sediment metagenome</name>
    <dbReference type="NCBI Taxonomy" id="412755"/>
    <lineage>
        <taxon>unclassified sequences</taxon>
        <taxon>metagenomes</taxon>
        <taxon>ecological metagenomes</taxon>
    </lineage>
</organism>
<dbReference type="GO" id="GO:0051539">
    <property type="term" value="F:4 iron, 4 sulfur cluster binding"/>
    <property type="evidence" value="ECO:0007669"/>
    <property type="project" value="UniProtKB-KW"/>
</dbReference>
<evidence type="ECO:0000256" key="11">
    <source>
        <dbReference type="ARBA" id="ARBA00023004"/>
    </source>
</evidence>
<dbReference type="GO" id="GO:0030976">
    <property type="term" value="F:thiamine pyrophosphate binding"/>
    <property type="evidence" value="ECO:0007669"/>
    <property type="project" value="InterPro"/>
</dbReference>
<sequence>MAVKDIGTHDINKPLLFSGNQAMARGAIEAGVALVTGYPGTPSTYLIEALLKASDLGFRVEWSINEKVAFEVGTGVSWAGLRSLVTMKMSGLNVASDAFLSVQYSGTNGGLVLYVADDPNTYYGMVEQDSRHYARLAAAPMMTPSSPQEALDYTRRAFDLSEQIGRPVMILITTMLANTSESVTLGKIKSIKRKPSFEFNIARYAKAGPAACVQQHKDTLSALEQFGSLTDDLNPLTLTESRIGFITQGITWNYLQEAVHLNNLKPCTLKLGVANPLPKEKIKTLLSKIDTVVVLEELEPIVEETVLALRAEVDHPVKVIGKTHGPLSLTGDYNVDVVISVLHEIYGDKILRPEVSDDLSRQVQALKVKRLNTFCTGCPHRATFYALNQTIEKLGYKKEEVIITGDIGCTILGMNEPFQACWTEICMGSSISLAQGFKYAGIKNPVIATIGDGTFFHSGIPALLNASHSGTNVTIIILDNYWAAMTGMQPHVGTKPYSEDKRIIMIEEIVRAAGIENVRRVNPYQIKRMIPILMEAISSKEISVVISEAECTIQKERRRKTGVSLKVRPEKCVGLDVCEHSCMKVLGCPSIDRGEDGKAFIDPTTCTACGLCHHVCSYGAV</sequence>
<dbReference type="Gene3D" id="3.30.70.20">
    <property type="match status" value="1"/>
</dbReference>
<dbReference type="EMBL" id="LAZR01001134">
    <property type="protein sequence ID" value="KKN50079.1"/>
    <property type="molecule type" value="Genomic_DNA"/>
</dbReference>
<dbReference type="PANTHER" id="PTHR43710:SF7">
    <property type="entry name" value="INDOLEPYRUVATE OXIDOREDUCTASE SUBUNIT IORA"/>
    <property type="match status" value="1"/>
</dbReference>
<dbReference type="SUPFAM" id="SSF52922">
    <property type="entry name" value="TK C-terminal domain-like"/>
    <property type="match status" value="1"/>
</dbReference>
<keyword evidence="10" id="KW-0560">Oxidoreductase</keyword>
<evidence type="ECO:0000256" key="12">
    <source>
        <dbReference type="ARBA" id="ARBA00023014"/>
    </source>
</evidence>
<reference evidence="16" key="1">
    <citation type="journal article" date="2015" name="Nature">
        <title>Complex archaea that bridge the gap between prokaryotes and eukaryotes.</title>
        <authorList>
            <person name="Spang A."/>
            <person name="Saw J.H."/>
            <person name="Jorgensen S.L."/>
            <person name="Zaremba-Niedzwiedzka K."/>
            <person name="Martijn J."/>
            <person name="Lind A.E."/>
            <person name="van Eijk R."/>
            <person name="Schleper C."/>
            <person name="Guy L."/>
            <person name="Ettema T.J."/>
        </authorList>
    </citation>
    <scope>NUCLEOTIDE SEQUENCE</scope>
</reference>
<comment type="cofactor">
    <cofactor evidence="1">
        <name>[4Fe-4S] cluster</name>
        <dbReference type="ChEBI" id="CHEBI:49883"/>
    </cofactor>
</comment>
<keyword evidence="9" id="KW-0249">Electron transport</keyword>
<feature type="domain" description="4Fe-4S ferredoxin-type" evidence="15">
    <location>
        <begin position="597"/>
        <end position="621"/>
    </location>
</feature>
<accession>A0A0F9R5R3</accession>
<evidence type="ECO:0000256" key="5">
    <source>
        <dbReference type="ARBA" id="ARBA00017710"/>
    </source>
</evidence>
<evidence type="ECO:0000256" key="8">
    <source>
        <dbReference type="ARBA" id="ARBA00022723"/>
    </source>
</evidence>
<dbReference type="PROSITE" id="PS51379">
    <property type="entry name" value="4FE4S_FER_2"/>
    <property type="match status" value="1"/>
</dbReference>
<evidence type="ECO:0000256" key="2">
    <source>
        <dbReference type="ARBA" id="ARBA00002995"/>
    </source>
</evidence>
<protein>
    <recommendedName>
        <fullName evidence="5">Indolepyruvate oxidoreductase subunit IorA</fullName>
        <ecNumber evidence="4">1.2.7.8</ecNumber>
    </recommendedName>
    <alternativeName>
        <fullName evidence="13">Indolepyruvate ferredoxin oxidoreductase subunit alpha</fullName>
    </alternativeName>
</protein>
<evidence type="ECO:0000256" key="4">
    <source>
        <dbReference type="ARBA" id="ARBA00012812"/>
    </source>
</evidence>
<evidence type="ECO:0000313" key="16">
    <source>
        <dbReference type="EMBL" id="KKN50079.1"/>
    </source>
</evidence>
<dbReference type="EC" id="1.2.7.8" evidence="4"/>
<dbReference type="InterPro" id="IPR002880">
    <property type="entry name" value="Pyrv_Fd/Flavodoxin_OxRdtase_N"/>
</dbReference>
<keyword evidence="6" id="KW-0813">Transport</keyword>
<dbReference type="CDD" id="cd02008">
    <property type="entry name" value="TPP_IOR_alpha"/>
    <property type="match status" value="1"/>
</dbReference>
<comment type="caution">
    <text evidence="16">The sequence shown here is derived from an EMBL/GenBank/DDBJ whole genome shotgun (WGS) entry which is preliminary data.</text>
</comment>
<dbReference type="InterPro" id="IPR045025">
    <property type="entry name" value="HACL1-like"/>
</dbReference>
<keyword evidence="11" id="KW-0408">Iron</keyword>
<evidence type="ECO:0000256" key="7">
    <source>
        <dbReference type="ARBA" id="ARBA00022485"/>
    </source>
</evidence>
<dbReference type="SUPFAM" id="SSF54862">
    <property type="entry name" value="4Fe-4S ferredoxins"/>
    <property type="match status" value="1"/>
</dbReference>
<evidence type="ECO:0000256" key="13">
    <source>
        <dbReference type="ARBA" id="ARBA00030514"/>
    </source>
</evidence>
<evidence type="ECO:0000256" key="9">
    <source>
        <dbReference type="ARBA" id="ARBA00022982"/>
    </source>
</evidence>
<dbReference type="InterPro" id="IPR011766">
    <property type="entry name" value="TPP_enzyme_TPP-bd"/>
</dbReference>
<comment type="catalytic activity">
    <reaction evidence="14">
        <text>indole-3-pyruvate + 2 oxidized [2Fe-2S]-[ferredoxin] + CoA = (indol-3-yl)acetyl-CoA + 2 reduced [2Fe-2S]-[ferredoxin] + CO2 + H(+)</text>
        <dbReference type="Rhea" id="RHEA:12645"/>
        <dbReference type="Rhea" id="RHEA-COMP:10000"/>
        <dbReference type="Rhea" id="RHEA-COMP:10001"/>
        <dbReference type="ChEBI" id="CHEBI:15378"/>
        <dbReference type="ChEBI" id="CHEBI:16526"/>
        <dbReference type="ChEBI" id="CHEBI:17640"/>
        <dbReference type="ChEBI" id="CHEBI:33737"/>
        <dbReference type="ChEBI" id="CHEBI:33738"/>
        <dbReference type="ChEBI" id="CHEBI:57271"/>
        <dbReference type="ChEBI" id="CHEBI:57287"/>
        <dbReference type="EC" id="1.2.7.8"/>
    </reaction>
</comment>
<comment type="subunit">
    <text evidence="3">Heterodimer of the IorA and IorB subunits.</text>
</comment>
<dbReference type="Gene3D" id="3.40.50.970">
    <property type="match status" value="2"/>
</dbReference>
<dbReference type="PANTHER" id="PTHR43710">
    <property type="entry name" value="2-HYDROXYACYL-COA LYASE"/>
    <property type="match status" value="1"/>
</dbReference>
<dbReference type="CDD" id="cd07034">
    <property type="entry name" value="TPP_PYR_PFOR_IOR-alpha_like"/>
    <property type="match status" value="1"/>
</dbReference>
<proteinExistence type="predicted"/>
<dbReference type="InterPro" id="IPR017721">
    <property type="entry name" value="IorA"/>
</dbReference>
<dbReference type="GO" id="GO:0046872">
    <property type="term" value="F:metal ion binding"/>
    <property type="evidence" value="ECO:0007669"/>
    <property type="project" value="UniProtKB-KW"/>
</dbReference>
<comment type="function">
    <text evidence="2">Catalyzes the ferredoxin-dependent oxidative decarboxylation of arylpyruvates.</text>
</comment>
<dbReference type="InterPro" id="IPR009014">
    <property type="entry name" value="Transketo_C/PFOR_II"/>
</dbReference>
<dbReference type="InterPro" id="IPR017896">
    <property type="entry name" value="4Fe4S_Fe-S-bd"/>
</dbReference>
<evidence type="ECO:0000256" key="1">
    <source>
        <dbReference type="ARBA" id="ARBA00001966"/>
    </source>
</evidence>
<keyword evidence="7" id="KW-0004">4Fe-4S</keyword>
<evidence type="ECO:0000256" key="6">
    <source>
        <dbReference type="ARBA" id="ARBA00022448"/>
    </source>
</evidence>
<evidence type="ECO:0000256" key="14">
    <source>
        <dbReference type="ARBA" id="ARBA00048332"/>
    </source>
</evidence>
<keyword evidence="8" id="KW-0479">Metal-binding</keyword>
<keyword evidence="12" id="KW-0411">Iron-sulfur</keyword>
<dbReference type="PIRSF" id="PIRSF006439">
    <property type="entry name" value="Indolepyruvate_ferr_oxidored"/>
    <property type="match status" value="1"/>
</dbReference>
<dbReference type="Pfam" id="PF02775">
    <property type="entry name" value="TPP_enzyme_C"/>
    <property type="match status" value="1"/>
</dbReference>
<dbReference type="FunFam" id="3.40.50.970:FF:000039">
    <property type="entry name" value="Indolepyruvate oxidoreductase subunit IorA"/>
    <property type="match status" value="1"/>
</dbReference>
<dbReference type="Pfam" id="PF01855">
    <property type="entry name" value="POR_N"/>
    <property type="match status" value="1"/>
</dbReference>
<dbReference type="SUPFAM" id="SSF52518">
    <property type="entry name" value="Thiamin diphosphate-binding fold (THDP-binding)"/>
    <property type="match status" value="2"/>
</dbReference>
<gene>
    <name evidence="16" type="ORF">LCGC14_0636300</name>
</gene>
<evidence type="ECO:0000256" key="10">
    <source>
        <dbReference type="ARBA" id="ARBA00023002"/>
    </source>
</evidence>
<name>A0A0F9R5R3_9ZZZZ</name>
<evidence type="ECO:0000259" key="15">
    <source>
        <dbReference type="PROSITE" id="PS51379"/>
    </source>
</evidence>